<reference evidence="4 5" key="1">
    <citation type="submission" date="2019-08" db="EMBL/GenBank/DDBJ databases">
        <authorList>
            <person name="Alioto T."/>
            <person name="Alioto T."/>
            <person name="Gomez Garrido J."/>
        </authorList>
    </citation>
    <scope>NUCLEOTIDE SEQUENCE [LARGE SCALE GENOMIC DNA]</scope>
</reference>
<accession>A0A5E4MRE8</accession>
<dbReference type="EMBL" id="CABPRJ010000969">
    <property type="protein sequence ID" value="VVC33473.1"/>
    <property type="molecule type" value="Genomic_DNA"/>
</dbReference>
<keyword evidence="5" id="KW-1185">Reference proteome</keyword>
<dbReference type="PANTHER" id="PTHR21879">
    <property type="entry name" value="FI03362P-RELATED-RELATED"/>
    <property type="match status" value="1"/>
</dbReference>
<gene>
    <name evidence="4" type="ORF">CINCED_3A011179</name>
</gene>
<sequence>MASFYTVSLLLTAATWCVSANVVVPDSNNSSSASIADGTAATTGPTTAEAPPPPLSPPTITVFNSSGDEGTDDSRDSRFLSFSMGSSDSATAAATNALQEKQDETGTDPSAHLVDIYTDCLMQLSFPCVQRKLLLFLDKLGRMKGFSVLGDLLSVVRIKRDMRPPLNETDLMARLNTVDEQSALSALMEHTLDRFIGSHILRITLPPGITAALKGKARSISGNTLDINLSRSIEEGRGKGKKYKKMMQMMMMGLMGKMALMGPLMMLMIKVKAIKALLLSKLALLMSLAQLMRGKKGGGGGGHGKEVIIVHDSHGGGGSADYAAAAPAGWISGHTATGWSTGGGADSYSAGSHIGGGDTSYAGAQDTYASGAGAPSGWAAVNGHGASGWARKSMVHEPHWVAYRAYIPTPEDQDRGTEK</sequence>
<feature type="compositionally biased region" description="Low complexity" evidence="1">
    <location>
        <begin position="28"/>
        <end position="49"/>
    </location>
</feature>
<feature type="chain" id="PRO_5022999489" evidence="3">
    <location>
        <begin position="21"/>
        <end position="419"/>
    </location>
</feature>
<keyword evidence="3" id="KW-0732">Signal</keyword>
<evidence type="ECO:0000256" key="3">
    <source>
        <dbReference type="SAM" id="SignalP"/>
    </source>
</evidence>
<evidence type="ECO:0000313" key="5">
    <source>
        <dbReference type="Proteomes" id="UP000325440"/>
    </source>
</evidence>
<keyword evidence="2" id="KW-1133">Transmembrane helix</keyword>
<dbReference type="Proteomes" id="UP000325440">
    <property type="component" value="Unassembled WGS sequence"/>
</dbReference>
<dbReference type="InterPro" id="IPR012464">
    <property type="entry name" value="DUF1676"/>
</dbReference>
<dbReference type="PANTHER" id="PTHR21879:SF2">
    <property type="entry name" value="OSIRIS 20"/>
    <property type="match status" value="1"/>
</dbReference>
<dbReference type="AlphaFoldDB" id="A0A5E4MRE8"/>
<organism evidence="4 5">
    <name type="scientific">Cinara cedri</name>
    <dbReference type="NCBI Taxonomy" id="506608"/>
    <lineage>
        <taxon>Eukaryota</taxon>
        <taxon>Metazoa</taxon>
        <taxon>Ecdysozoa</taxon>
        <taxon>Arthropoda</taxon>
        <taxon>Hexapoda</taxon>
        <taxon>Insecta</taxon>
        <taxon>Pterygota</taxon>
        <taxon>Neoptera</taxon>
        <taxon>Paraneoptera</taxon>
        <taxon>Hemiptera</taxon>
        <taxon>Sternorrhyncha</taxon>
        <taxon>Aphidomorpha</taxon>
        <taxon>Aphidoidea</taxon>
        <taxon>Aphididae</taxon>
        <taxon>Lachninae</taxon>
        <taxon>Cinara</taxon>
    </lineage>
</organism>
<dbReference type="Pfam" id="PF07898">
    <property type="entry name" value="DUF1676"/>
    <property type="match status" value="1"/>
</dbReference>
<evidence type="ECO:0000256" key="1">
    <source>
        <dbReference type="SAM" id="MobiDB-lite"/>
    </source>
</evidence>
<name>A0A5E4MRE8_9HEMI</name>
<feature type="signal peptide" evidence="3">
    <location>
        <begin position="1"/>
        <end position="20"/>
    </location>
</feature>
<evidence type="ECO:0000313" key="4">
    <source>
        <dbReference type="EMBL" id="VVC33473.1"/>
    </source>
</evidence>
<dbReference type="GO" id="GO:0016020">
    <property type="term" value="C:membrane"/>
    <property type="evidence" value="ECO:0007669"/>
    <property type="project" value="TreeGrafter"/>
</dbReference>
<evidence type="ECO:0000256" key="2">
    <source>
        <dbReference type="SAM" id="Phobius"/>
    </source>
</evidence>
<proteinExistence type="predicted"/>
<dbReference type="OrthoDB" id="6622274at2759"/>
<keyword evidence="2" id="KW-0472">Membrane</keyword>
<feature type="transmembrane region" description="Helical" evidence="2">
    <location>
        <begin position="249"/>
        <end position="269"/>
    </location>
</feature>
<keyword evidence="2" id="KW-0812">Transmembrane</keyword>
<feature type="region of interest" description="Disordered" evidence="1">
    <location>
        <begin position="28"/>
        <end position="79"/>
    </location>
</feature>
<protein>
    <submittedName>
        <fullName evidence="4">Uncharacterized protein</fullName>
    </submittedName>
</protein>